<gene>
    <name evidence="4" type="ORF">BWY41_02038</name>
</gene>
<dbReference type="InterPro" id="IPR007863">
    <property type="entry name" value="Peptidase_M16_C"/>
</dbReference>
<name>A0A1V5SKP6_9BACT</name>
<dbReference type="AlphaFoldDB" id="A0A1V5SKP6"/>
<evidence type="ECO:0000313" key="4">
    <source>
        <dbReference type="EMBL" id="OQA54522.1"/>
    </source>
</evidence>
<feature type="domain" description="Peptidase M16 C-terminal" evidence="3">
    <location>
        <begin position="172"/>
        <end position="343"/>
    </location>
</feature>
<dbReference type="GO" id="GO:0046872">
    <property type="term" value="F:metal ion binding"/>
    <property type="evidence" value="ECO:0007669"/>
    <property type="project" value="InterPro"/>
</dbReference>
<dbReference type="Pfam" id="PF05193">
    <property type="entry name" value="Peptidase_M16_C"/>
    <property type="match status" value="1"/>
</dbReference>
<sequence>MNELQQQVEKVRLKNGLTFLFISIPDSLLCSIHLCLAMGNLFENEKERGLSALLQEAIVKGTQTKDAITFNREIESLGASIESSSNSFVGKIAIEGPNEQIFAILALFFELIKSPALRKEEIEKEKRFLIEQLAALDDDPLKAALLRFKKAFYGTHPYGSSTLGEPDCLETFTEKKVLEWYRRWYVPNNMVIAVVGNFDLSKMKDVFLHQMGELIPQKVKPFKEDNFYPLSLRIVEQKDIQDNWMVIGYRAPSLFDIRGRTAFELLSNCLGGSMYSRLFLKVREELGLSYQVGSIYVPFIGSSFICAYAGFSYPFFEEIIQIFRKEFNNLVYMSATEFEETKNYTLGMYLSRFETVYSLSSMISFYERIGLGWEFPFKYQELIQGMSLEEALNIYSKHKGEGETLGAVVSSQIKK</sequence>
<organism evidence="4">
    <name type="scientific">Candidatus Atribacter allofermentans</name>
    <dbReference type="NCBI Taxonomy" id="1852833"/>
    <lineage>
        <taxon>Bacteria</taxon>
        <taxon>Pseudomonadati</taxon>
        <taxon>Atribacterota</taxon>
        <taxon>Atribacteria</taxon>
        <taxon>Atribacterales</taxon>
        <taxon>Atribacteraceae</taxon>
        <taxon>Atribacter</taxon>
    </lineage>
</organism>
<dbReference type="InterPro" id="IPR011765">
    <property type="entry name" value="Pept_M16_N"/>
</dbReference>
<dbReference type="InterPro" id="IPR011249">
    <property type="entry name" value="Metalloenz_LuxS/M16"/>
</dbReference>
<dbReference type="Pfam" id="PF00675">
    <property type="entry name" value="Peptidase_M16"/>
    <property type="match status" value="1"/>
</dbReference>
<evidence type="ECO:0000259" key="2">
    <source>
        <dbReference type="Pfam" id="PF00675"/>
    </source>
</evidence>
<evidence type="ECO:0000256" key="1">
    <source>
        <dbReference type="ARBA" id="ARBA00007261"/>
    </source>
</evidence>
<dbReference type="InterPro" id="IPR050361">
    <property type="entry name" value="MPP/UQCRC_Complex"/>
</dbReference>
<dbReference type="PANTHER" id="PTHR11851:SF49">
    <property type="entry name" value="MITOCHONDRIAL-PROCESSING PEPTIDASE SUBUNIT ALPHA"/>
    <property type="match status" value="1"/>
</dbReference>
<dbReference type="SUPFAM" id="SSF63411">
    <property type="entry name" value="LuxS/MPP-like metallohydrolase"/>
    <property type="match status" value="2"/>
</dbReference>
<reference evidence="4" key="1">
    <citation type="submission" date="2017-02" db="EMBL/GenBank/DDBJ databases">
        <title>Delving into the versatile metabolic prowess of the omnipresent phylum Bacteroidetes.</title>
        <authorList>
            <person name="Nobu M.K."/>
            <person name="Mei R."/>
            <person name="Narihiro T."/>
            <person name="Kuroda K."/>
            <person name="Liu W.-T."/>
        </authorList>
    </citation>
    <scope>NUCLEOTIDE SEQUENCE</scope>
    <source>
        <strain evidence="4">ADurb.Bin276</strain>
    </source>
</reference>
<accession>A0A1V5SKP6</accession>
<evidence type="ECO:0000259" key="3">
    <source>
        <dbReference type="Pfam" id="PF05193"/>
    </source>
</evidence>
<dbReference type="Proteomes" id="UP000485569">
    <property type="component" value="Unassembled WGS sequence"/>
</dbReference>
<dbReference type="Gene3D" id="3.30.830.10">
    <property type="entry name" value="Metalloenzyme, LuxS/M16 peptidase-like"/>
    <property type="match status" value="2"/>
</dbReference>
<comment type="caution">
    <text evidence="4">The sequence shown here is derived from an EMBL/GenBank/DDBJ whole genome shotgun (WGS) entry which is preliminary data.</text>
</comment>
<proteinExistence type="inferred from homology"/>
<dbReference type="EMBL" id="MWBQ01000208">
    <property type="protein sequence ID" value="OQA54522.1"/>
    <property type="molecule type" value="Genomic_DNA"/>
</dbReference>
<dbReference type="PANTHER" id="PTHR11851">
    <property type="entry name" value="METALLOPROTEASE"/>
    <property type="match status" value="1"/>
</dbReference>
<comment type="similarity">
    <text evidence="1">Belongs to the peptidase M16 family.</text>
</comment>
<protein>
    <submittedName>
        <fullName evidence="4">Peptidase M16 inactive domain protein</fullName>
    </submittedName>
</protein>
<feature type="domain" description="Peptidase M16 N-terminal" evidence="2">
    <location>
        <begin position="26"/>
        <end position="164"/>
    </location>
</feature>